<reference evidence="1" key="1">
    <citation type="journal article" date="2021" name="Proc. Natl. Acad. Sci. U.S.A.">
        <title>A Catalog of Tens of Thousands of Viruses from Human Metagenomes Reveals Hidden Associations with Chronic Diseases.</title>
        <authorList>
            <person name="Tisza M.J."/>
            <person name="Buck C.B."/>
        </authorList>
    </citation>
    <scope>NUCLEOTIDE SEQUENCE</scope>
    <source>
        <strain evidence="1">CtNQr16</strain>
    </source>
</reference>
<name>A0A8S5MAT3_9CAUD</name>
<sequence>MTVKILNKNTGFTTECSNNDVIKICKADTLNYEVSELTEQKKPQQRKKETVK</sequence>
<evidence type="ECO:0000313" key="1">
    <source>
        <dbReference type="EMBL" id="DAD79334.1"/>
    </source>
</evidence>
<dbReference type="EMBL" id="BK014863">
    <property type="protein sequence ID" value="DAD79334.1"/>
    <property type="molecule type" value="Genomic_DNA"/>
</dbReference>
<proteinExistence type="predicted"/>
<organism evidence="1">
    <name type="scientific">Myoviridae sp. ctNQr16</name>
    <dbReference type="NCBI Taxonomy" id="2826644"/>
    <lineage>
        <taxon>Viruses</taxon>
        <taxon>Duplodnaviria</taxon>
        <taxon>Heunggongvirae</taxon>
        <taxon>Uroviricota</taxon>
        <taxon>Caudoviricetes</taxon>
    </lineage>
</organism>
<protein>
    <submittedName>
        <fullName evidence="1">Uncharacterized protein</fullName>
    </submittedName>
</protein>
<accession>A0A8S5MAT3</accession>